<feature type="signal peptide" evidence="14">
    <location>
        <begin position="1"/>
        <end position="23"/>
    </location>
</feature>
<keyword evidence="4" id="KW-1003">Cell membrane</keyword>
<dbReference type="GO" id="GO:0005886">
    <property type="term" value="C:plasma membrane"/>
    <property type="evidence" value="ECO:0007669"/>
    <property type="project" value="UniProtKB-SubCell"/>
</dbReference>
<reference evidence="16 17" key="1">
    <citation type="submission" date="2023-03" db="EMBL/GenBank/DDBJ databases">
        <title>High-quality genome of Scylla paramamosain provides insights in environmental adaptation.</title>
        <authorList>
            <person name="Zhang L."/>
        </authorList>
    </citation>
    <scope>NUCLEOTIDE SEQUENCE [LARGE SCALE GENOMIC DNA]</scope>
    <source>
        <strain evidence="16">LZ_2023a</strain>
        <tissue evidence="16">Muscle</tissue>
    </source>
</reference>
<comment type="caution">
    <text evidence="16">The sequence shown here is derived from an EMBL/GenBank/DDBJ whole genome shotgun (WGS) entry which is preliminary data.</text>
</comment>
<evidence type="ECO:0000256" key="4">
    <source>
        <dbReference type="ARBA" id="ARBA00022475"/>
    </source>
</evidence>
<feature type="domain" description="Ionotropic glutamate receptor L-glutamate and glycine-binding" evidence="15">
    <location>
        <begin position="110"/>
        <end position="169"/>
    </location>
</feature>
<keyword evidence="12" id="KW-0407">Ion channel</keyword>
<keyword evidence="17" id="KW-1185">Reference proteome</keyword>
<dbReference type="PANTHER" id="PTHR42643">
    <property type="entry name" value="IONOTROPIC RECEPTOR 20A-RELATED"/>
    <property type="match status" value="1"/>
</dbReference>
<evidence type="ECO:0000256" key="12">
    <source>
        <dbReference type="ARBA" id="ARBA00023303"/>
    </source>
</evidence>
<evidence type="ECO:0000256" key="2">
    <source>
        <dbReference type="ARBA" id="ARBA00008685"/>
    </source>
</evidence>
<dbReference type="EMBL" id="JARAKH010000028">
    <property type="protein sequence ID" value="KAK8389000.1"/>
    <property type="molecule type" value="Genomic_DNA"/>
</dbReference>
<evidence type="ECO:0000256" key="9">
    <source>
        <dbReference type="ARBA" id="ARBA00023170"/>
    </source>
</evidence>
<dbReference type="SMART" id="SM00918">
    <property type="entry name" value="Lig_chan-Glu_bd"/>
    <property type="match status" value="1"/>
</dbReference>
<keyword evidence="11" id="KW-1071">Ligand-gated ion channel</keyword>
<evidence type="ECO:0000256" key="7">
    <source>
        <dbReference type="ARBA" id="ARBA00023065"/>
    </source>
</evidence>
<evidence type="ECO:0000256" key="1">
    <source>
        <dbReference type="ARBA" id="ARBA00004651"/>
    </source>
</evidence>
<keyword evidence="7" id="KW-0406">Ion transport</keyword>
<keyword evidence="3" id="KW-0813">Transport</keyword>
<dbReference type="InterPro" id="IPR019594">
    <property type="entry name" value="Glu/Gly-bd"/>
</dbReference>
<feature type="transmembrane region" description="Helical" evidence="13">
    <location>
        <begin position="283"/>
        <end position="305"/>
    </location>
</feature>
<evidence type="ECO:0000256" key="5">
    <source>
        <dbReference type="ARBA" id="ARBA00022692"/>
    </source>
</evidence>
<keyword evidence="6 13" id="KW-1133">Transmembrane helix</keyword>
<accession>A0AAW0TNB5</accession>
<dbReference type="Pfam" id="PF00060">
    <property type="entry name" value="Lig_chan"/>
    <property type="match status" value="1"/>
</dbReference>
<evidence type="ECO:0000256" key="13">
    <source>
        <dbReference type="SAM" id="Phobius"/>
    </source>
</evidence>
<feature type="chain" id="PRO_5043676584" description="Ionotropic glutamate receptor L-glutamate and glycine-binding domain-containing protein" evidence="14">
    <location>
        <begin position="24"/>
        <end position="375"/>
    </location>
</feature>
<keyword evidence="8 13" id="KW-0472">Membrane</keyword>
<keyword evidence="5 13" id="KW-0812">Transmembrane</keyword>
<dbReference type="AlphaFoldDB" id="A0AAW0TNB5"/>
<keyword evidence="10" id="KW-0325">Glycoprotein</keyword>
<evidence type="ECO:0000256" key="3">
    <source>
        <dbReference type="ARBA" id="ARBA00022448"/>
    </source>
</evidence>
<name>A0AAW0TNB5_SCYPA</name>
<evidence type="ECO:0000256" key="14">
    <source>
        <dbReference type="SAM" id="SignalP"/>
    </source>
</evidence>
<sequence>MALKYLLAALVGAAAVSPAGTLASAIYRGSSSVPDAQLSLQIQVLQEVVAGILSGRTVVLYLDRAITPQTLGHIITLFTLRDCPLVLVDLGSDGEEWSHKQSLGVLRAEYMIHAKNKPEGEGDGVQVEVLDALATKLNYTFNLTTEPPDEKWGSFENGSWNGMLGMIHRGEKNFTVNYFGYTNKRIEDFDATVSYWMEGFGLALLKPQPLPKWRSVYYPFTPLVWASAALAFSVVTIAFYLQDIAETKPTTKNSGLVWLYVLRPMLSHALPRLPVTHSQRVFVASWWLTSLILTTAYTANLIAFLTIPLYPKKLQTVEELAESNYRLASRWDSSVNALASPVLATLRAFHRSPEESGNRFRNRFPRIRQSLDSEP</sequence>
<comment type="similarity">
    <text evidence="2">Belongs to the glutamate-gated ion channel (TC 1.A.10.1) family.</text>
</comment>
<dbReference type="Gene3D" id="3.40.190.10">
    <property type="entry name" value="Periplasmic binding protein-like II"/>
    <property type="match status" value="1"/>
</dbReference>
<evidence type="ECO:0000256" key="6">
    <source>
        <dbReference type="ARBA" id="ARBA00022989"/>
    </source>
</evidence>
<dbReference type="InterPro" id="IPR052192">
    <property type="entry name" value="Insect_Ionotropic_Sensory_Rcpt"/>
</dbReference>
<dbReference type="PANTHER" id="PTHR42643:SF24">
    <property type="entry name" value="IONOTROPIC RECEPTOR 60A"/>
    <property type="match status" value="1"/>
</dbReference>
<evidence type="ECO:0000313" key="17">
    <source>
        <dbReference type="Proteomes" id="UP001487740"/>
    </source>
</evidence>
<organism evidence="16 17">
    <name type="scientific">Scylla paramamosain</name>
    <name type="common">Mud crab</name>
    <dbReference type="NCBI Taxonomy" id="85552"/>
    <lineage>
        <taxon>Eukaryota</taxon>
        <taxon>Metazoa</taxon>
        <taxon>Ecdysozoa</taxon>
        <taxon>Arthropoda</taxon>
        <taxon>Crustacea</taxon>
        <taxon>Multicrustacea</taxon>
        <taxon>Malacostraca</taxon>
        <taxon>Eumalacostraca</taxon>
        <taxon>Eucarida</taxon>
        <taxon>Decapoda</taxon>
        <taxon>Pleocyemata</taxon>
        <taxon>Brachyura</taxon>
        <taxon>Eubrachyura</taxon>
        <taxon>Portunoidea</taxon>
        <taxon>Portunidae</taxon>
        <taxon>Portuninae</taxon>
        <taxon>Scylla</taxon>
    </lineage>
</organism>
<proteinExistence type="inferred from homology"/>
<evidence type="ECO:0000256" key="11">
    <source>
        <dbReference type="ARBA" id="ARBA00023286"/>
    </source>
</evidence>
<dbReference type="GO" id="GO:0015276">
    <property type="term" value="F:ligand-gated monoatomic ion channel activity"/>
    <property type="evidence" value="ECO:0007669"/>
    <property type="project" value="InterPro"/>
</dbReference>
<protein>
    <recommendedName>
        <fullName evidence="15">Ionotropic glutamate receptor L-glutamate and glycine-binding domain-containing protein</fullName>
    </recommendedName>
</protein>
<evidence type="ECO:0000256" key="8">
    <source>
        <dbReference type="ARBA" id="ARBA00023136"/>
    </source>
</evidence>
<dbReference type="Proteomes" id="UP001487740">
    <property type="component" value="Unassembled WGS sequence"/>
</dbReference>
<dbReference type="Gene3D" id="1.10.287.70">
    <property type="match status" value="1"/>
</dbReference>
<keyword evidence="14" id="KW-0732">Signal</keyword>
<evidence type="ECO:0000256" key="10">
    <source>
        <dbReference type="ARBA" id="ARBA00023180"/>
    </source>
</evidence>
<feature type="transmembrane region" description="Helical" evidence="13">
    <location>
        <begin position="216"/>
        <end position="241"/>
    </location>
</feature>
<gene>
    <name evidence="16" type="ORF">O3P69_020760</name>
</gene>
<comment type="subcellular location">
    <subcellularLocation>
        <location evidence="1">Cell membrane</location>
        <topology evidence="1">Multi-pass membrane protein</topology>
    </subcellularLocation>
</comment>
<evidence type="ECO:0000313" key="16">
    <source>
        <dbReference type="EMBL" id="KAK8389000.1"/>
    </source>
</evidence>
<dbReference type="Pfam" id="PF10613">
    <property type="entry name" value="Lig_chan-Glu_bd"/>
    <property type="match status" value="1"/>
</dbReference>
<keyword evidence="9" id="KW-0675">Receptor</keyword>
<dbReference type="GO" id="GO:0050906">
    <property type="term" value="P:detection of stimulus involved in sensory perception"/>
    <property type="evidence" value="ECO:0007669"/>
    <property type="project" value="UniProtKB-ARBA"/>
</dbReference>
<evidence type="ECO:0000259" key="15">
    <source>
        <dbReference type="SMART" id="SM00918"/>
    </source>
</evidence>
<dbReference type="SUPFAM" id="SSF53850">
    <property type="entry name" value="Periplasmic binding protein-like II"/>
    <property type="match status" value="1"/>
</dbReference>
<dbReference type="InterPro" id="IPR001320">
    <property type="entry name" value="Iontro_rcpt_C"/>
</dbReference>